<feature type="domain" description="Fibronectin type-III" evidence="5">
    <location>
        <begin position="1071"/>
        <end position="1157"/>
    </location>
</feature>
<organism evidence="6 7">
    <name type="scientific">Arsenicibacter rosenii</name>
    <dbReference type="NCBI Taxonomy" id="1750698"/>
    <lineage>
        <taxon>Bacteria</taxon>
        <taxon>Pseudomonadati</taxon>
        <taxon>Bacteroidota</taxon>
        <taxon>Cytophagia</taxon>
        <taxon>Cytophagales</taxon>
        <taxon>Spirosomataceae</taxon>
        <taxon>Arsenicibacter</taxon>
    </lineage>
</organism>
<evidence type="ECO:0000256" key="2">
    <source>
        <dbReference type="ARBA" id="ARBA00023277"/>
    </source>
</evidence>
<comment type="caution">
    <text evidence="6">The sequence shown here is derived from an EMBL/GenBank/DDBJ whole genome shotgun (WGS) entry which is preliminary data.</text>
</comment>
<evidence type="ECO:0000256" key="1">
    <source>
        <dbReference type="ARBA" id="ARBA00007072"/>
    </source>
</evidence>
<dbReference type="CDD" id="cd02850">
    <property type="entry name" value="E_set_Cellulase_N"/>
    <property type="match status" value="1"/>
</dbReference>
<name>A0A1S2VPP8_9BACT</name>
<evidence type="ECO:0000313" key="6">
    <source>
        <dbReference type="EMBL" id="OIN60747.1"/>
    </source>
</evidence>
<dbReference type="InterPro" id="IPR036116">
    <property type="entry name" value="FN3_sf"/>
</dbReference>
<dbReference type="PANTHER" id="PTHR46957">
    <property type="entry name" value="CYTOKINE RECEPTOR"/>
    <property type="match status" value="1"/>
</dbReference>
<accession>A0A1S2VPP8</accession>
<dbReference type="Pfam" id="PF02927">
    <property type="entry name" value="CelD_N"/>
    <property type="match status" value="1"/>
</dbReference>
<dbReference type="Gene3D" id="1.50.10.10">
    <property type="match status" value="1"/>
</dbReference>
<feature type="signal peptide" evidence="4">
    <location>
        <begin position="1"/>
        <end position="20"/>
    </location>
</feature>
<feature type="domain" description="Fibronectin type-III" evidence="5">
    <location>
        <begin position="1305"/>
        <end position="1388"/>
    </location>
</feature>
<dbReference type="SMART" id="SM00060">
    <property type="entry name" value="FN3"/>
    <property type="match status" value="5"/>
</dbReference>
<evidence type="ECO:0000256" key="4">
    <source>
        <dbReference type="SAM" id="SignalP"/>
    </source>
</evidence>
<dbReference type="EMBL" id="MORL01000001">
    <property type="protein sequence ID" value="OIN60747.1"/>
    <property type="molecule type" value="Genomic_DNA"/>
</dbReference>
<dbReference type="InterPro" id="IPR012341">
    <property type="entry name" value="6hp_glycosidase-like_sf"/>
</dbReference>
<dbReference type="GO" id="GO:0008810">
    <property type="term" value="F:cellulase activity"/>
    <property type="evidence" value="ECO:0007669"/>
    <property type="project" value="InterPro"/>
</dbReference>
<evidence type="ECO:0000256" key="3">
    <source>
        <dbReference type="ARBA" id="ARBA00023326"/>
    </source>
</evidence>
<dbReference type="SUPFAM" id="SSF81296">
    <property type="entry name" value="E set domains"/>
    <property type="match status" value="1"/>
</dbReference>
<dbReference type="InterPro" id="IPR004197">
    <property type="entry name" value="Cellulase_Ig-like"/>
</dbReference>
<proteinExistence type="inferred from homology"/>
<sequence length="1633" mass="177287">MKQQILWVLVWLTTLYNAWAAPPVTNANIRVDQFGYLQNARKVAVIINPQVGANAGQTFTASTGTNQYQVRRWSDDAVVFSGTLQAWNNGATQASSGDKGWWFDFSMVNTPGAYYIFDTGNNVGSYRFDIGDQVYRDVLKAAVRTYYYQRINFAKVAPYTDPKWADAATHEWPGQDREARSAKDKTNARTAKDLHGGWMDAGDMNKYVTFAEEPVALLLEAYRLNPAVFGDDFNIPESGNGVPDILDEVKYELEFIKRMQDATGTDGLLLKVGVDTWDEFDRIGGLPPSADKRPRYYLPECTSSTLSGAAMFAVGAAVYRQIPSQVAYAQDLLARAERAFARARATTNYFSTFDTNCDDLDIRAGDADKPIAIQKQSAVVAAVYLFEVTGKAEYKSFIDNNYNQIQPMANEWWGPYLMHVHAALLRYAANPQATPAVANAIRAMKSQQNGVLSINDYTAKADLYRAYMKDDQYHWGSNQVRGNVGMANLDFVNFGINPRQKALYREVAGEYLHWFHGVNAQGKVMLSNMGAYGAEDSMDEIYHTWFQDGTDWDNAKTSPKGPAPGYVPGGPNKLDEYNGTEGYLRTEPLQKRYKDWNGGFPENSWFLTEVAIYNQAPYVSLLSRMMIPTSDPNDTEPPTTPTNLVASGLSPYSVKLTWNGSTDNRGVTAYEVYQNGVRIDETPDLFLNLNSLSPGNSYTFVVKAVDFSANRSEASNVVIVNTPSPSPNDFVVYGDAYKSTIAPWSWNTTDNPNNTSPVKSGQKSIRADVTQAWGALSLRNSEIINTAYYPGGLQFWFYGSEKGVRVSIHTTETAPASDTYRIPAEPEMWTLIRIPWTEFGNPTQIQRISIGDASGGGQTFYLDDIRLVAGPDTPDTQAPTAPANLTATNITQTSMRLAWDAATDNTGAVTYTVLRSGAVILSGLTSTSVDLTGLTCNSLHELAIQAKDPSGNLSPKSNTIWIMSASCYDGQAPTVPTSLAVSNITTTGLTLTWTASTDNVAVTGYEVYRNGTLIADNVSGTTLGVNGLTCNTAYAFTVRAKDGAGNRSALSNPVSATTTACAQADTQAPTVPTNLVATNITSTGLTLTWNASADNIGVVAYEVYQNGVLLNGNVTGTSLAVNNLTCGTAYPFTVLAKDAAGNKSAQSAAVSATTPVCPPLPPTGSEVIYDEVLNSSWQEWGWSVTTNYANASPVKVAQKSLAIQYAEGWGGWAITRATPYVPTPNTTIRFWVYATTNKTLGVCTASENESGFSPYVSFKPTPNTWQEVVVTMPQLVNPARIKRLVIQTQESGANLIYVDNVRFEGSFNASVSNVTPVGLRLNWGAVEQAATYAVYQNEVPVNANVSGTQLDVTGLTCGTGYTYSVVAKNAAGTVLATSVPVSATTAFCAGSSSVEMIYDEAFNTAGWDDYSWGLTKNYASTTTVKAGQKSAALTFEGWGAWSIFRKTALPVTSQTTIRFWIYATTNKTLALTTYAENDSQASRTLNLTPTPNIWQEVVVTMPQLGNPTRIKRLVINLPTSGPNPVFLDNVRIETPNGSAREAASPETGPAGRLMVSPNPADGPVRVQVTTTAVEAGGFTLVSQNGTPVMTENRPVAAAEHEWMPDVSKLAPGLYIVQWQSATQRLTGRLMVIR</sequence>
<feature type="domain" description="Fibronectin type-III" evidence="5">
    <location>
        <begin position="975"/>
        <end position="1061"/>
    </location>
</feature>
<dbReference type="Pfam" id="PF00759">
    <property type="entry name" value="Glyco_hydro_9"/>
    <property type="match status" value="1"/>
</dbReference>
<keyword evidence="2" id="KW-0119">Carbohydrate metabolism</keyword>
<dbReference type="InterPro" id="IPR013783">
    <property type="entry name" value="Ig-like_fold"/>
</dbReference>
<dbReference type="SUPFAM" id="SSF48208">
    <property type="entry name" value="Six-hairpin glycosidases"/>
    <property type="match status" value="1"/>
</dbReference>
<dbReference type="PROSITE" id="PS50853">
    <property type="entry name" value="FN3"/>
    <property type="match status" value="5"/>
</dbReference>
<feature type="domain" description="Fibronectin type-III" evidence="5">
    <location>
        <begin position="881"/>
        <end position="967"/>
    </location>
</feature>
<dbReference type="InterPro" id="IPR008979">
    <property type="entry name" value="Galactose-bd-like_sf"/>
</dbReference>
<dbReference type="InterPro" id="IPR001701">
    <property type="entry name" value="Glyco_hydro_9"/>
</dbReference>
<dbReference type="PANTHER" id="PTHR46957:SF3">
    <property type="entry name" value="CYTOKINE RECEPTOR"/>
    <property type="match status" value="1"/>
</dbReference>
<feature type="domain" description="Fibronectin type-III" evidence="5">
    <location>
        <begin position="640"/>
        <end position="725"/>
    </location>
</feature>
<comment type="similarity">
    <text evidence="1">Belongs to the glycosyl hydrolase 9 (cellulase E) family.</text>
</comment>
<dbReference type="Gene3D" id="2.60.40.10">
    <property type="entry name" value="Immunoglobulins"/>
    <property type="match status" value="6"/>
</dbReference>
<gene>
    <name evidence="6" type="ORF">BLX24_01190</name>
</gene>
<feature type="chain" id="PRO_5010369936" description="Fibronectin type-III domain-containing protein" evidence="4">
    <location>
        <begin position="21"/>
        <end position="1633"/>
    </location>
</feature>
<dbReference type="CDD" id="cd00063">
    <property type="entry name" value="FN3"/>
    <property type="match status" value="3"/>
</dbReference>
<dbReference type="InterPro" id="IPR008928">
    <property type="entry name" value="6-hairpin_glycosidase_sf"/>
</dbReference>
<dbReference type="RefSeq" id="WP_071501250.1">
    <property type="nucleotide sequence ID" value="NZ_MORL01000001.1"/>
</dbReference>
<evidence type="ECO:0000313" key="7">
    <source>
        <dbReference type="Proteomes" id="UP000181790"/>
    </source>
</evidence>
<reference evidence="6 7" key="1">
    <citation type="submission" date="2016-10" db="EMBL/GenBank/DDBJ databases">
        <title>Arsenicibacter rosenii gen. nov., sp. nov., an efficient arsenic-methylating bacterium isolated from an arsenic-contaminated paddy soil.</title>
        <authorList>
            <person name="Huang K."/>
        </authorList>
    </citation>
    <scope>NUCLEOTIDE SEQUENCE [LARGE SCALE GENOMIC DNA]</scope>
    <source>
        <strain evidence="6 7">SM-1</strain>
    </source>
</reference>
<dbReference type="Gene3D" id="2.60.120.430">
    <property type="entry name" value="Galactose-binding lectin"/>
    <property type="match status" value="3"/>
</dbReference>
<protein>
    <recommendedName>
        <fullName evidence="5">Fibronectin type-III domain-containing protein</fullName>
    </recommendedName>
</protein>
<keyword evidence="4" id="KW-0732">Signal</keyword>
<keyword evidence="3" id="KW-0624">Polysaccharide degradation</keyword>
<dbReference type="GO" id="GO:0000272">
    <property type="term" value="P:polysaccharide catabolic process"/>
    <property type="evidence" value="ECO:0007669"/>
    <property type="project" value="UniProtKB-KW"/>
</dbReference>
<dbReference type="InterPro" id="IPR014756">
    <property type="entry name" value="Ig_E-set"/>
</dbReference>
<dbReference type="Pfam" id="PF00041">
    <property type="entry name" value="fn3"/>
    <property type="match status" value="2"/>
</dbReference>
<dbReference type="InterPro" id="IPR050713">
    <property type="entry name" value="RTP_Phos/Ushers"/>
</dbReference>
<dbReference type="SUPFAM" id="SSF49785">
    <property type="entry name" value="Galactose-binding domain-like"/>
    <property type="match status" value="2"/>
</dbReference>
<evidence type="ECO:0000259" key="5">
    <source>
        <dbReference type="PROSITE" id="PS50853"/>
    </source>
</evidence>
<keyword evidence="7" id="KW-1185">Reference proteome</keyword>
<dbReference type="InterPro" id="IPR003961">
    <property type="entry name" value="FN3_dom"/>
</dbReference>
<dbReference type="Proteomes" id="UP000181790">
    <property type="component" value="Unassembled WGS sequence"/>
</dbReference>
<dbReference type="SUPFAM" id="SSF49265">
    <property type="entry name" value="Fibronectin type III"/>
    <property type="match status" value="4"/>
</dbReference>
<dbReference type="GO" id="GO:0016020">
    <property type="term" value="C:membrane"/>
    <property type="evidence" value="ECO:0007669"/>
    <property type="project" value="UniProtKB-SubCell"/>
</dbReference>